<reference evidence="1" key="1">
    <citation type="submission" date="2021-06" db="EMBL/GenBank/DDBJ databases">
        <title>Collection of gut derived symbiotic bacterial strains cultured from healthy donors.</title>
        <authorList>
            <person name="Lin H."/>
            <person name="Littmann E."/>
            <person name="Pamer E.G."/>
        </authorList>
    </citation>
    <scope>NUCLEOTIDE SEQUENCE</scope>
    <source>
        <strain evidence="1">MSK.21.60</strain>
    </source>
</reference>
<protein>
    <submittedName>
        <fullName evidence="1">Uncharacterized protein</fullName>
    </submittedName>
</protein>
<evidence type="ECO:0000313" key="1">
    <source>
        <dbReference type="EMBL" id="MBV3407268.1"/>
    </source>
</evidence>
<dbReference type="EMBL" id="JAHOEP010000005">
    <property type="protein sequence ID" value="MBV3407268.1"/>
    <property type="molecule type" value="Genomic_DNA"/>
</dbReference>
<comment type="caution">
    <text evidence="1">The sequence shown here is derived from an EMBL/GenBank/DDBJ whole genome shotgun (WGS) entry which is preliminary data.</text>
</comment>
<evidence type="ECO:0000313" key="2">
    <source>
        <dbReference type="Proteomes" id="UP001196316"/>
    </source>
</evidence>
<accession>A0AAW4N539</accession>
<gene>
    <name evidence="1" type="ORF">KSW80_02405</name>
</gene>
<dbReference type="Proteomes" id="UP001196316">
    <property type="component" value="Unassembled WGS sequence"/>
</dbReference>
<dbReference type="RefSeq" id="WP_217326088.1">
    <property type="nucleotide sequence ID" value="NZ_JAHOEK010000005.1"/>
</dbReference>
<dbReference type="AlphaFoldDB" id="A0AAW4N539"/>
<organism evidence="1 2">
    <name type="scientific">Segatella copri</name>
    <dbReference type="NCBI Taxonomy" id="165179"/>
    <lineage>
        <taxon>Bacteria</taxon>
        <taxon>Pseudomonadati</taxon>
        <taxon>Bacteroidota</taxon>
        <taxon>Bacteroidia</taxon>
        <taxon>Bacteroidales</taxon>
        <taxon>Prevotellaceae</taxon>
        <taxon>Segatella</taxon>
    </lineage>
</organism>
<name>A0AAW4N539_9BACT</name>
<sequence length="154" mass="17721">MITREVNKFMLLAPLMLPKLIDCKKCQEPDLTEDSAILYFSLEEPFPIGCVMDMLEDDMDLLLLYHGTKKESPRIHHCCFFASPKTGQSMYKINVTTDSREFVKDISVTIFDSIDVWEDELETDLNTHSGKFDIIVSLSHQELLSIFCKLGYES</sequence>
<proteinExistence type="predicted"/>